<reference evidence="2 3" key="1">
    <citation type="journal article" date="2016" name="Genome Biol. Evol.">
        <title>Divergent and convergent evolution of fungal pathogenicity.</title>
        <authorList>
            <person name="Shang Y."/>
            <person name="Xiao G."/>
            <person name="Zheng P."/>
            <person name="Cen K."/>
            <person name="Zhan S."/>
            <person name="Wang C."/>
        </authorList>
    </citation>
    <scope>NUCLEOTIDE SEQUENCE [LARGE SCALE GENOMIC DNA]</scope>
    <source>
        <strain evidence="2 3">ARSEF 7405</strain>
    </source>
</reference>
<feature type="domain" description="Aminotransferase class V" evidence="1">
    <location>
        <begin position="33"/>
        <end position="251"/>
    </location>
</feature>
<dbReference type="SUPFAM" id="SSF53383">
    <property type="entry name" value="PLP-dependent transferases"/>
    <property type="match status" value="1"/>
</dbReference>
<dbReference type="EMBL" id="AZGZ01000022">
    <property type="protein sequence ID" value="KZZ89083.1"/>
    <property type="molecule type" value="Genomic_DNA"/>
</dbReference>
<evidence type="ECO:0000313" key="2">
    <source>
        <dbReference type="EMBL" id="KZZ89083.1"/>
    </source>
</evidence>
<dbReference type="InterPro" id="IPR015421">
    <property type="entry name" value="PyrdxlP-dep_Trfase_major"/>
</dbReference>
<dbReference type="InterPro" id="IPR000192">
    <property type="entry name" value="Aminotrans_V_dom"/>
</dbReference>
<evidence type="ECO:0000259" key="1">
    <source>
        <dbReference type="Pfam" id="PF00266"/>
    </source>
</evidence>
<accession>A0A162I616</accession>
<dbReference type="InterPro" id="IPR015424">
    <property type="entry name" value="PyrdxlP-dep_Trfase"/>
</dbReference>
<dbReference type="GO" id="GO:0043545">
    <property type="term" value="P:molybdopterin cofactor metabolic process"/>
    <property type="evidence" value="ECO:0007669"/>
    <property type="project" value="TreeGrafter"/>
</dbReference>
<dbReference type="PANTHER" id="PTHR14237">
    <property type="entry name" value="MOLYBDOPTERIN COFACTOR SULFURASE MOSC"/>
    <property type="match status" value="1"/>
</dbReference>
<dbReference type="Pfam" id="PF00266">
    <property type="entry name" value="Aminotran_5"/>
    <property type="match status" value="1"/>
</dbReference>
<gene>
    <name evidence="2" type="ORF">AAP_04568</name>
</gene>
<dbReference type="Gene3D" id="3.40.640.10">
    <property type="entry name" value="Type I PLP-dependent aspartate aminotransferase-like (Major domain)"/>
    <property type="match status" value="1"/>
</dbReference>
<keyword evidence="3" id="KW-1185">Reference proteome</keyword>
<dbReference type="GO" id="GO:0008265">
    <property type="term" value="F:molybdenum cofactor sulfurtransferase activity"/>
    <property type="evidence" value="ECO:0007669"/>
    <property type="project" value="TreeGrafter"/>
</dbReference>
<evidence type="ECO:0000313" key="3">
    <source>
        <dbReference type="Proteomes" id="UP000242877"/>
    </source>
</evidence>
<comment type="caution">
    <text evidence="2">The sequence shown here is derived from an EMBL/GenBank/DDBJ whole genome shotgun (WGS) entry which is preliminary data.</text>
</comment>
<dbReference type="AlphaFoldDB" id="A0A162I616"/>
<dbReference type="Proteomes" id="UP000242877">
    <property type="component" value="Unassembled WGS sequence"/>
</dbReference>
<name>A0A162I616_9EURO</name>
<organism evidence="2 3">
    <name type="scientific">Ascosphaera apis ARSEF 7405</name>
    <dbReference type="NCBI Taxonomy" id="392613"/>
    <lineage>
        <taxon>Eukaryota</taxon>
        <taxon>Fungi</taxon>
        <taxon>Dikarya</taxon>
        <taxon>Ascomycota</taxon>
        <taxon>Pezizomycotina</taxon>
        <taxon>Eurotiomycetes</taxon>
        <taxon>Eurotiomycetidae</taxon>
        <taxon>Onygenales</taxon>
        <taxon>Ascosphaeraceae</taxon>
        <taxon>Ascosphaera</taxon>
    </lineage>
</organism>
<dbReference type="OrthoDB" id="10264306at2759"/>
<dbReference type="PANTHER" id="PTHR14237:SF80">
    <property type="entry name" value="MOLYBDENUM COFACTOR SULFURASE"/>
    <property type="match status" value="1"/>
</dbReference>
<proteinExistence type="predicted"/>
<sequence length="263" mass="28966">MRPDDSDIQRQSVYPEAVEVIKEREYPSLKGTIYLDHAGTTVPSVSSISSFAERMTTNLYGNPHSASSAAQLSSRQADDARVRVLKLLNADPDYFDVVFVANATAGIKLVAEGMRDYFRDGFGYRYLVDSHTSSVGVREFARTGASALEDDGAVYKFISGLDKGSEPILFEYPAQSNMTGRRYSLDWCKRLRKSGSGKSANRFSLLDAASYVATSPLDLSDLESAPDFTVLSFYKIFGFPDLGALIVRKEAGFIFSKRSAEYG</sequence>
<dbReference type="VEuPathDB" id="FungiDB:AAP_04568"/>
<protein>
    <submittedName>
        <fullName evidence="2">Molybdenum cofactor sulfurase</fullName>
    </submittedName>
</protein>